<keyword evidence="3" id="KW-0812">Transmembrane</keyword>
<feature type="binding site" evidence="6">
    <location>
        <position position="143"/>
    </location>
    <ligand>
        <name>Zn(2+)</name>
        <dbReference type="ChEBI" id="CHEBI:29105"/>
    </ligand>
</feature>
<dbReference type="GO" id="GO:0046872">
    <property type="term" value="F:metal ion binding"/>
    <property type="evidence" value="ECO:0007669"/>
    <property type="project" value="UniProtKB-KW"/>
</dbReference>
<keyword evidence="4" id="KW-1133">Transmembrane helix</keyword>
<reference evidence="7" key="1">
    <citation type="submission" date="2013-04" db="EMBL/GenBank/DDBJ databases">
        <authorList>
            <person name="Qu J."/>
            <person name="Murali S.C."/>
            <person name="Bandaranaike D."/>
            <person name="Bellair M."/>
            <person name="Blankenburg K."/>
            <person name="Chao H."/>
            <person name="Dinh H."/>
            <person name="Doddapaneni H."/>
            <person name="Downs B."/>
            <person name="Dugan-Rocha S."/>
            <person name="Elkadiri S."/>
            <person name="Gnanaolivu R.D."/>
            <person name="Hernandez B."/>
            <person name="Javaid M."/>
            <person name="Jayaseelan J.C."/>
            <person name="Lee S."/>
            <person name="Li M."/>
            <person name="Ming W."/>
            <person name="Munidasa M."/>
            <person name="Muniz J."/>
            <person name="Nguyen L."/>
            <person name="Ongeri F."/>
            <person name="Osuji N."/>
            <person name="Pu L.-L."/>
            <person name="Puazo M."/>
            <person name="Qu C."/>
            <person name="Quiroz J."/>
            <person name="Raj R."/>
            <person name="Weissenberger G."/>
            <person name="Xin Y."/>
            <person name="Zou X."/>
            <person name="Han Y."/>
            <person name="Richards S."/>
            <person name="Worley K."/>
            <person name="Muzny D."/>
            <person name="Gibbs R."/>
        </authorList>
    </citation>
    <scope>NUCLEOTIDE SEQUENCE</scope>
    <source>
        <strain evidence="7">Sampled in the wild</strain>
    </source>
</reference>
<evidence type="ECO:0000313" key="7">
    <source>
        <dbReference type="EMBL" id="KAG8228976.1"/>
    </source>
</evidence>
<dbReference type="AlphaFoldDB" id="A0A8K0K5Y4"/>
<keyword evidence="6" id="KW-0479">Metal-binding</keyword>
<evidence type="ECO:0000256" key="4">
    <source>
        <dbReference type="ARBA" id="ARBA00022989"/>
    </source>
</evidence>
<dbReference type="GO" id="GO:0016020">
    <property type="term" value="C:membrane"/>
    <property type="evidence" value="ECO:0007669"/>
    <property type="project" value="UniProtKB-SubCell"/>
</dbReference>
<evidence type="ECO:0000256" key="3">
    <source>
        <dbReference type="ARBA" id="ARBA00022692"/>
    </source>
</evidence>
<protein>
    <recommendedName>
        <fullName evidence="9">Progestin and adipoQ receptor family member 4</fullName>
    </recommendedName>
</protein>
<dbReference type="Pfam" id="PF03006">
    <property type="entry name" value="HlyIII"/>
    <property type="match status" value="1"/>
</dbReference>
<comment type="similarity">
    <text evidence="2">Belongs to the ADIPOR family.</text>
</comment>
<evidence type="ECO:0000256" key="5">
    <source>
        <dbReference type="ARBA" id="ARBA00023136"/>
    </source>
</evidence>
<comment type="subcellular location">
    <subcellularLocation>
        <location evidence="1">Membrane</location>
        <topology evidence="1">Multi-pass membrane protein</topology>
    </subcellularLocation>
</comment>
<comment type="caution">
    <text evidence="7">The sequence shown here is derived from an EMBL/GenBank/DDBJ whole genome shotgun (WGS) entry which is preliminary data.</text>
</comment>
<evidence type="ECO:0000256" key="6">
    <source>
        <dbReference type="PIRSR" id="PIRSR604254-1"/>
    </source>
</evidence>
<proteinExistence type="inferred from homology"/>
<sequence length="208" mass="22302">MGRILPLSPIHEYPMRRARIPPTFAARYAGNMDQPKFRGNANGFGFSILSALELALYSALRIFHPFPLGPALTAWSPWERRLCFALPFCMRAFLCCLRSSGIGGGDPAAMTHDAVSAVGGAIGAMHVPEKWMPGRVDLILNSHNIMHLLVVSAVYCMHHATVRDLLWMASPSPCASRASQVAASLTKAAAEHLTAGAGEAIGHAASEL</sequence>
<dbReference type="OrthoDB" id="535992at2759"/>
<evidence type="ECO:0008006" key="9">
    <source>
        <dbReference type="Google" id="ProtNLM"/>
    </source>
</evidence>
<evidence type="ECO:0000256" key="2">
    <source>
        <dbReference type="ARBA" id="ARBA00007018"/>
    </source>
</evidence>
<gene>
    <name evidence="7" type="ORF">J437_LFUL009534</name>
</gene>
<evidence type="ECO:0000313" key="8">
    <source>
        <dbReference type="Proteomes" id="UP000792457"/>
    </source>
</evidence>
<name>A0A8K0K5Y4_LADFU</name>
<keyword evidence="6" id="KW-0862">Zinc</keyword>
<accession>A0A8K0K5Y4</accession>
<dbReference type="EMBL" id="KZ308404">
    <property type="protein sequence ID" value="KAG8228976.1"/>
    <property type="molecule type" value="Genomic_DNA"/>
</dbReference>
<dbReference type="Proteomes" id="UP000792457">
    <property type="component" value="Unassembled WGS sequence"/>
</dbReference>
<keyword evidence="5" id="KW-0472">Membrane</keyword>
<reference evidence="7" key="2">
    <citation type="submission" date="2017-10" db="EMBL/GenBank/DDBJ databases">
        <title>Ladona fulva Genome sequencing and assembly.</title>
        <authorList>
            <person name="Murali S."/>
            <person name="Richards S."/>
            <person name="Bandaranaike D."/>
            <person name="Bellair M."/>
            <person name="Blankenburg K."/>
            <person name="Chao H."/>
            <person name="Dinh H."/>
            <person name="Doddapaneni H."/>
            <person name="Dugan-Rocha S."/>
            <person name="Elkadiri S."/>
            <person name="Gnanaolivu R."/>
            <person name="Hernandez B."/>
            <person name="Skinner E."/>
            <person name="Javaid M."/>
            <person name="Lee S."/>
            <person name="Li M."/>
            <person name="Ming W."/>
            <person name="Munidasa M."/>
            <person name="Muniz J."/>
            <person name="Nguyen L."/>
            <person name="Hughes D."/>
            <person name="Osuji N."/>
            <person name="Pu L.-L."/>
            <person name="Puazo M."/>
            <person name="Qu C."/>
            <person name="Quiroz J."/>
            <person name="Raj R."/>
            <person name="Weissenberger G."/>
            <person name="Xin Y."/>
            <person name="Zou X."/>
            <person name="Han Y."/>
            <person name="Worley K."/>
            <person name="Muzny D."/>
            <person name="Gibbs R."/>
        </authorList>
    </citation>
    <scope>NUCLEOTIDE SEQUENCE</scope>
    <source>
        <strain evidence="7">Sampled in the wild</strain>
    </source>
</reference>
<dbReference type="InterPro" id="IPR004254">
    <property type="entry name" value="AdipoR/HlyIII-related"/>
</dbReference>
<feature type="binding site" evidence="6">
    <location>
        <position position="147"/>
    </location>
    <ligand>
        <name>Zn(2+)</name>
        <dbReference type="ChEBI" id="CHEBI:29105"/>
    </ligand>
</feature>
<evidence type="ECO:0000256" key="1">
    <source>
        <dbReference type="ARBA" id="ARBA00004141"/>
    </source>
</evidence>
<keyword evidence="8" id="KW-1185">Reference proteome</keyword>
<organism evidence="7 8">
    <name type="scientific">Ladona fulva</name>
    <name type="common">Scarce chaser dragonfly</name>
    <name type="synonym">Libellula fulva</name>
    <dbReference type="NCBI Taxonomy" id="123851"/>
    <lineage>
        <taxon>Eukaryota</taxon>
        <taxon>Metazoa</taxon>
        <taxon>Ecdysozoa</taxon>
        <taxon>Arthropoda</taxon>
        <taxon>Hexapoda</taxon>
        <taxon>Insecta</taxon>
        <taxon>Pterygota</taxon>
        <taxon>Palaeoptera</taxon>
        <taxon>Odonata</taxon>
        <taxon>Epiprocta</taxon>
        <taxon>Anisoptera</taxon>
        <taxon>Libelluloidea</taxon>
        <taxon>Libellulidae</taxon>
        <taxon>Ladona</taxon>
    </lineage>
</organism>